<dbReference type="FunFam" id="3.30.499.10:FF:000009">
    <property type="entry name" value="Aconitate hydratase"/>
    <property type="match status" value="1"/>
</dbReference>
<reference evidence="15" key="1">
    <citation type="journal article" date="2021" name="PeerJ">
        <title>Extensive microbial diversity within the chicken gut microbiome revealed by metagenomics and culture.</title>
        <authorList>
            <person name="Gilroy R."/>
            <person name="Ravi A."/>
            <person name="Getino M."/>
            <person name="Pursley I."/>
            <person name="Horton D.L."/>
            <person name="Alikhan N.F."/>
            <person name="Baker D."/>
            <person name="Gharbi K."/>
            <person name="Hall N."/>
            <person name="Watson M."/>
            <person name="Adriaenssens E.M."/>
            <person name="Foster-Nyarko E."/>
            <person name="Jarju S."/>
            <person name="Secka A."/>
            <person name="Antonio M."/>
            <person name="Oren A."/>
            <person name="Chaudhuri R.R."/>
            <person name="La Ragione R."/>
            <person name="Hildebrand F."/>
            <person name="Pallen M.J."/>
        </authorList>
    </citation>
    <scope>NUCLEOTIDE SEQUENCE</scope>
    <source>
        <strain evidence="15">ChiHjej13B12-24818</strain>
    </source>
</reference>
<dbReference type="Gene3D" id="3.30.499.10">
    <property type="entry name" value="Aconitase, domain 3"/>
    <property type="match status" value="2"/>
</dbReference>
<dbReference type="EMBL" id="DWZH01000107">
    <property type="protein sequence ID" value="HJB11657.1"/>
    <property type="molecule type" value="Genomic_DNA"/>
</dbReference>
<dbReference type="GO" id="GO:0003994">
    <property type="term" value="F:aconitate hydratase activity"/>
    <property type="evidence" value="ECO:0007669"/>
    <property type="project" value="UniProtKB-EC"/>
</dbReference>
<dbReference type="FunFam" id="3.30.499.10:FF:000002">
    <property type="entry name" value="Aconitate hydratase"/>
    <property type="match status" value="1"/>
</dbReference>
<dbReference type="Pfam" id="PF00694">
    <property type="entry name" value="Aconitase_C"/>
    <property type="match status" value="1"/>
</dbReference>
<evidence type="ECO:0000256" key="6">
    <source>
        <dbReference type="ARBA" id="ARBA00022884"/>
    </source>
</evidence>
<comment type="similarity">
    <text evidence="3 11">Belongs to the aconitase/IPM isomerase family.</text>
</comment>
<evidence type="ECO:0000256" key="12">
    <source>
        <dbReference type="SAM" id="MobiDB-lite"/>
    </source>
</evidence>
<dbReference type="SUPFAM" id="SSF52016">
    <property type="entry name" value="LeuD/IlvD-like"/>
    <property type="match status" value="1"/>
</dbReference>
<dbReference type="GO" id="GO:0019679">
    <property type="term" value="P:propionate metabolic process, methylcitrate cycle"/>
    <property type="evidence" value="ECO:0007669"/>
    <property type="project" value="UniProtKB-ARBA"/>
</dbReference>
<sequence length="933" mass="100767">MSTVDSFAAKQNLEVGGTDYEIFALDAVEGAEKLPYSLKILLENLLRTEDGANITADHVRALASWEPTADPATEIQFTPARVIMQDFTGVPCVVDLATMREAMEELGGDPEKINPLAPAEMVIDHSVMIDVAGRLDALEKNMELEYERNRERYQFLRWGQTAFDDFKVVPPGTGIVHQVNIEYLARTVMTREVSVDGGAPVLRAYPDSCVGTDSHTTMVNGLGVLGWGVGGIEAEAAMLGQPVSMLIPRVVGFKLTGEIPAAATATDVVLTITEMLREHGAVGKFVEFYGEGVSQVPLANRATIGNMSPEFGSTVAIFPVDEVTTDYLRMTGRSEEQIALVEAYAKRQGLWHDPSNEAAYSEYLELDLSTVVPSIAGPKRPQDRIVLSQAKESFRQVLPSYAAAGDTMTNGADTAGSFPASDPAAPTSDNESGGKAPEHQDVLGRASNPVAVKGREFDIDHGIVSIASITSCTNTSNPSVMMAAGLLARNAADRGLSSKPWVKTSMAPGSQVVTNYYTKAGLWPALEELGFHLVGYGCTTCIGNSGPLDQEISEAIAEKDLAVTAVLSGNRNFEGRINPDVKMNYLASPPLVIAYALAGTMDFDFENDPLGTDKDGAEVYLRDIWPSPTEVEKVIAENINQEMFTDDYKDVFTGDERWRSLETPEGATFEWDSESTYVRKPPYFEGMGLQPEPVTDVEGARVLVKLGDSTTTDHISPAGSIKLDSPAGRYLREHGVQRKDFNSYGSRRGNHEVMIRGTFANIRIKNQLLDGVEGGYTKNFLTGEQEFIYDAAQAYAEQNIPLVVLAGKEYGSGSSRDWAAKGTKLLGVAAVIAESFERIHRSNLIGMGVLPLEYPSGESAESLGLDGSETYSITGVTALNEGTTPKTVKVVATKEDGATVEFDAVVRIDTPGEAEYFRNGGILQYVLRSLVAA</sequence>
<protein>
    <recommendedName>
        <fullName evidence="11">Aconitate hydratase</fullName>
        <shortName evidence="11">Aconitase</shortName>
        <ecNumber evidence="11">4.2.1.3</ecNumber>
    </recommendedName>
</protein>
<evidence type="ECO:0000256" key="10">
    <source>
        <dbReference type="ARBA" id="ARBA00023501"/>
    </source>
</evidence>
<evidence type="ECO:0000313" key="16">
    <source>
        <dbReference type="Proteomes" id="UP000823823"/>
    </source>
</evidence>
<proteinExistence type="inferred from homology"/>
<evidence type="ECO:0000256" key="7">
    <source>
        <dbReference type="ARBA" id="ARBA00023004"/>
    </source>
</evidence>
<keyword evidence="7 11" id="KW-0408">Iron</keyword>
<dbReference type="AlphaFoldDB" id="A0A9D2LFB3"/>
<dbReference type="GO" id="GO:0006099">
    <property type="term" value="P:tricarboxylic acid cycle"/>
    <property type="evidence" value="ECO:0007669"/>
    <property type="project" value="UniProtKB-KW"/>
</dbReference>
<dbReference type="GO" id="GO:0003723">
    <property type="term" value="F:RNA binding"/>
    <property type="evidence" value="ECO:0007669"/>
    <property type="project" value="UniProtKB-KW"/>
</dbReference>
<dbReference type="PROSITE" id="PS00450">
    <property type="entry name" value="ACONITASE_1"/>
    <property type="match status" value="1"/>
</dbReference>
<dbReference type="NCBIfam" id="TIGR01341">
    <property type="entry name" value="aconitase_1"/>
    <property type="match status" value="1"/>
</dbReference>
<feature type="domain" description="Aconitase/3-isopropylmalate dehydratase large subunit alpha/beta/alpha" evidence="13">
    <location>
        <begin position="72"/>
        <end position="599"/>
    </location>
</feature>
<keyword evidence="8 11" id="KW-0411">Iron-sulfur</keyword>
<organism evidence="15 16">
    <name type="scientific">Candidatus Brachybacterium merdavium</name>
    <dbReference type="NCBI Taxonomy" id="2838513"/>
    <lineage>
        <taxon>Bacteria</taxon>
        <taxon>Bacillati</taxon>
        <taxon>Actinomycetota</taxon>
        <taxon>Actinomycetes</taxon>
        <taxon>Micrococcales</taxon>
        <taxon>Dermabacteraceae</taxon>
        <taxon>Brachybacterium</taxon>
    </lineage>
</organism>
<evidence type="ECO:0000256" key="1">
    <source>
        <dbReference type="ARBA" id="ARBA00001966"/>
    </source>
</evidence>
<dbReference type="EC" id="4.2.1.3" evidence="11"/>
<evidence type="ECO:0000256" key="3">
    <source>
        <dbReference type="ARBA" id="ARBA00007185"/>
    </source>
</evidence>
<dbReference type="InterPro" id="IPR044137">
    <property type="entry name" value="AcnA_IRP_Swivel"/>
</dbReference>
<evidence type="ECO:0000256" key="9">
    <source>
        <dbReference type="ARBA" id="ARBA00023239"/>
    </source>
</evidence>
<dbReference type="PANTHER" id="PTHR11670">
    <property type="entry name" value="ACONITASE/IRON-RESPONSIVE ELEMENT FAMILY MEMBER"/>
    <property type="match status" value="1"/>
</dbReference>
<comment type="catalytic activity">
    <reaction evidence="10 11">
        <text>citrate = D-threo-isocitrate</text>
        <dbReference type="Rhea" id="RHEA:10336"/>
        <dbReference type="ChEBI" id="CHEBI:15562"/>
        <dbReference type="ChEBI" id="CHEBI:16947"/>
        <dbReference type="EC" id="4.2.1.3"/>
    </reaction>
</comment>
<keyword evidence="9 11" id="KW-0456">Lyase</keyword>
<feature type="region of interest" description="Disordered" evidence="12">
    <location>
        <begin position="408"/>
        <end position="444"/>
    </location>
</feature>
<dbReference type="PRINTS" id="PR00415">
    <property type="entry name" value="ACONITASE"/>
</dbReference>
<dbReference type="GO" id="GO:0046872">
    <property type="term" value="F:metal ion binding"/>
    <property type="evidence" value="ECO:0007669"/>
    <property type="project" value="UniProtKB-KW"/>
</dbReference>
<evidence type="ECO:0000259" key="13">
    <source>
        <dbReference type="Pfam" id="PF00330"/>
    </source>
</evidence>
<dbReference type="Pfam" id="PF00330">
    <property type="entry name" value="Aconitase"/>
    <property type="match status" value="1"/>
</dbReference>
<evidence type="ECO:0000313" key="15">
    <source>
        <dbReference type="EMBL" id="HJB11657.1"/>
    </source>
</evidence>
<dbReference type="InterPro" id="IPR001030">
    <property type="entry name" value="Acoase/IPM_deHydtase_lsu_aba"/>
</dbReference>
<evidence type="ECO:0000256" key="11">
    <source>
        <dbReference type="RuleBase" id="RU361275"/>
    </source>
</evidence>
<dbReference type="PROSITE" id="PS01244">
    <property type="entry name" value="ACONITASE_2"/>
    <property type="match status" value="1"/>
</dbReference>
<dbReference type="Proteomes" id="UP000823823">
    <property type="component" value="Unassembled WGS sequence"/>
</dbReference>
<dbReference type="InterPro" id="IPR018136">
    <property type="entry name" value="Aconitase_4Fe-4S_BS"/>
</dbReference>
<dbReference type="NCBIfam" id="NF006757">
    <property type="entry name" value="PRK09277.1"/>
    <property type="match status" value="1"/>
</dbReference>
<dbReference type="NCBIfam" id="NF009520">
    <property type="entry name" value="PRK12881.1"/>
    <property type="match status" value="1"/>
</dbReference>
<comment type="cofactor">
    <cofactor evidence="1">
        <name>[4Fe-4S] cluster</name>
        <dbReference type="ChEBI" id="CHEBI:49883"/>
    </cofactor>
</comment>
<evidence type="ECO:0000259" key="14">
    <source>
        <dbReference type="Pfam" id="PF00694"/>
    </source>
</evidence>
<dbReference type="CDD" id="cd01580">
    <property type="entry name" value="AcnA_IRP_Swivel"/>
    <property type="match status" value="1"/>
</dbReference>
<accession>A0A9D2LFB3</accession>
<name>A0A9D2LFB3_9MICO</name>
<dbReference type="InterPro" id="IPR015928">
    <property type="entry name" value="Aconitase/3IPM_dehydase_swvl"/>
</dbReference>
<feature type="domain" description="Aconitase A/isopropylmalate dehydratase small subunit swivel" evidence="14">
    <location>
        <begin position="729"/>
        <end position="855"/>
    </location>
</feature>
<gene>
    <name evidence="15" type="primary">acnA</name>
    <name evidence="15" type="ORF">H9786_14255</name>
</gene>
<keyword evidence="11" id="KW-0004">4Fe-4S</keyword>
<reference evidence="15" key="2">
    <citation type="submission" date="2021-04" db="EMBL/GenBank/DDBJ databases">
        <authorList>
            <person name="Gilroy R."/>
        </authorList>
    </citation>
    <scope>NUCLEOTIDE SEQUENCE</scope>
    <source>
        <strain evidence="15">ChiHjej13B12-24818</strain>
    </source>
</reference>
<comment type="caution">
    <text evidence="15">The sequence shown here is derived from an EMBL/GenBank/DDBJ whole genome shotgun (WGS) entry which is preliminary data.</text>
</comment>
<dbReference type="InterPro" id="IPR000573">
    <property type="entry name" value="AconitaseA/IPMdHydase_ssu_swvl"/>
</dbReference>
<comment type="function">
    <text evidence="11">Catalyzes the isomerization of citrate to isocitrate via cis-aconitate.</text>
</comment>
<keyword evidence="6" id="KW-0694">RNA-binding</keyword>
<dbReference type="SUPFAM" id="SSF53732">
    <property type="entry name" value="Aconitase iron-sulfur domain"/>
    <property type="match status" value="1"/>
</dbReference>
<dbReference type="Gene3D" id="6.10.190.10">
    <property type="match status" value="1"/>
</dbReference>
<keyword evidence="4" id="KW-0816">Tricarboxylic acid cycle</keyword>
<evidence type="ECO:0000256" key="4">
    <source>
        <dbReference type="ARBA" id="ARBA00022532"/>
    </source>
</evidence>
<evidence type="ECO:0000256" key="2">
    <source>
        <dbReference type="ARBA" id="ARBA00004717"/>
    </source>
</evidence>
<evidence type="ECO:0000256" key="5">
    <source>
        <dbReference type="ARBA" id="ARBA00022723"/>
    </source>
</evidence>
<evidence type="ECO:0000256" key="8">
    <source>
        <dbReference type="ARBA" id="ARBA00023014"/>
    </source>
</evidence>
<dbReference type="Gene3D" id="3.20.19.10">
    <property type="entry name" value="Aconitase, domain 4"/>
    <property type="match status" value="1"/>
</dbReference>
<dbReference type="FunFam" id="3.20.19.10:FF:000001">
    <property type="entry name" value="Aconitate hydratase"/>
    <property type="match status" value="1"/>
</dbReference>
<comment type="pathway">
    <text evidence="2">Carbohydrate metabolism; tricarboxylic acid cycle; isocitrate from oxaloacetate: step 2/2.</text>
</comment>
<keyword evidence="5" id="KW-0479">Metal-binding</keyword>
<dbReference type="InterPro" id="IPR036008">
    <property type="entry name" value="Aconitase_4Fe-4S_dom"/>
</dbReference>
<dbReference type="InterPro" id="IPR006249">
    <property type="entry name" value="Aconitase/IRP2"/>
</dbReference>
<dbReference type="InterPro" id="IPR015931">
    <property type="entry name" value="Acnase/IPM_dHydase_lsu_aba_1/3"/>
</dbReference>
<dbReference type="GO" id="GO:0051539">
    <property type="term" value="F:4 iron, 4 sulfur cluster binding"/>
    <property type="evidence" value="ECO:0007669"/>
    <property type="project" value="UniProtKB-KW"/>
</dbReference>